<evidence type="ECO:0000313" key="1">
    <source>
        <dbReference type="EMBL" id="GBP48100.1"/>
    </source>
</evidence>
<gene>
    <name evidence="1" type="ORF">EVAR_74605_1</name>
</gene>
<sequence>MHWTSVEDSRSTLLSWTKRVVGGSQGITITTHASRHAYGRLLNIFTSKNYYRCVIIRRHEGKSGPANENRRGGSRPRAR</sequence>
<comment type="caution">
    <text evidence="1">The sequence shown here is derived from an EMBL/GenBank/DDBJ whole genome shotgun (WGS) entry which is preliminary data.</text>
</comment>
<dbReference type="Proteomes" id="UP000299102">
    <property type="component" value="Unassembled WGS sequence"/>
</dbReference>
<name>A0A4C1WB29_EUMVA</name>
<proteinExistence type="predicted"/>
<accession>A0A4C1WB29</accession>
<organism evidence="1 2">
    <name type="scientific">Eumeta variegata</name>
    <name type="common">Bagworm moth</name>
    <name type="synonym">Eumeta japonica</name>
    <dbReference type="NCBI Taxonomy" id="151549"/>
    <lineage>
        <taxon>Eukaryota</taxon>
        <taxon>Metazoa</taxon>
        <taxon>Ecdysozoa</taxon>
        <taxon>Arthropoda</taxon>
        <taxon>Hexapoda</taxon>
        <taxon>Insecta</taxon>
        <taxon>Pterygota</taxon>
        <taxon>Neoptera</taxon>
        <taxon>Endopterygota</taxon>
        <taxon>Lepidoptera</taxon>
        <taxon>Glossata</taxon>
        <taxon>Ditrysia</taxon>
        <taxon>Tineoidea</taxon>
        <taxon>Psychidae</taxon>
        <taxon>Oiketicinae</taxon>
        <taxon>Eumeta</taxon>
    </lineage>
</organism>
<dbReference type="AlphaFoldDB" id="A0A4C1WB29"/>
<protein>
    <submittedName>
        <fullName evidence="1">Uncharacterized protein</fullName>
    </submittedName>
</protein>
<reference evidence="1 2" key="1">
    <citation type="journal article" date="2019" name="Commun. Biol.">
        <title>The bagworm genome reveals a unique fibroin gene that provides high tensile strength.</title>
        <authorList>
            <person name="Kono N."/>
            <person name="Nakamura H."/>
            <person name="Ohtoshi R."/>
            <person name="Tomita M."/>
            <person name="Numata K."/>
            <person name="Arakawa K."/>
        </authorList>
    </citation>
    <scope>NUCLEOTIDE SEQUENCE [LARGE SCALE GENOMIC DNA]</scope>
</reference>
<keyword evidence="2" id="KW-1185">Reference proteome</keyword>
<evidence type="ECO:0000313" key="2">
    <source>
        <dbReference type="Proteomes" id="UP000299102"/>
    </source>
</evidence>
<dbReference type="EMBL" id="BGZK01000517">
    <property type="protein sequence ID" value="GBP48100.1"/>
    <property type="molecule type" value="Genomic_DNA"/>
</dbReference>